<name>A0ABT6ZDP9_9MICO</name>
<protein>
    <submittedName>
        <fullName evidence="3">Dioxygenase</fullName>
    </submittedName>
</protein>
<accession>A0ABT6ZDP9</accession>
<keyword evidence="2" id="KW-0812">Transmembrane</keyword>
<feature type="compositionally biased region" description="Basic and acidic residues" evidence="1">
    <location>
        <begin position="13"/>
        <end position="33"/>
    </location>
</feature>
<comment type="caution">
    <text evidence="3">The sequence shown here is derived from an EMBL/GenBank/DDBJ whole genome shotgun (WGS) entry which is preliminary data.</text>
</comment>
<evidence type="ECO:0000313" key="3">
    <source>
        <dbReference type="EMBL" id="MDJ1113762.1"/>
    </source>
</evidence>
<keyword evidence="4" id="KW-1185">Reference proteome</keyword>
<keyword evidence="2" id="KW-0472">Membrane</keyword>
<evidence type="ECO:0000256" key="1">
    <source>
        <dbReference type="SAM" id="MobiDB-lite"/>
    </source>
</evidence>
<organism evidence="3 4">
    <name type="scientific">Microbacterium dauci</name>
    <dbReference type="NCBI Taxonomy" id="3048008"/>
    <lineage>
        <taxon>Bacteria</taxon>
        <taxon>Bacillati</taxon>
        <taxon>Actinomycetota</taxon>
        <taxon>Actinomycetes</taxon>
        <taxon>Micrococcales</taxon>
        <taxon>Microbacteriaceae</taxon>
        <taxon>Microbacterium</taxon>
    </lineage>
</organism>
<feature type="region of interest" description="Disordered" evidence="1">
    <location>
        <begin position="1"/>
        <end position="38"/>
    </location>
</feature>
<proteinExistence type="predicted"/>
<keyword evidence="2" id="KW-1133">Transmembrane helix</keyword>
<evidence type="ECO:0000313" key="4">
    <source>
        <dbReference type="Proteomes" id="UP001321481"/>
    </source>
</evidence>
<gene>
    <name evidence="3" type="ORF">QNI14_04785</name>
</gene>
<dbReference type="RefSeq" id="WP_283715224.1">
    <property type="nucleotide sequence ID" value="NZ_JASJND010000003.1"/>
</dbReference>
<reference evidence="3 4" key="1">
    <citation type="submission" date="2023-05" db="EMBL/GenBank/DDBJ databases">
        <title>Microbacterium dauci sp.nov., Isolated from Carrot Rhizosphere Soil.</title>
        <authorList>
            <person name="Xiao Z."/>
            <person name="Zheng J."/>
        </authorList>
    </citation>
    <scope>NUCLEOTIDE SEQUENCE [LARGE SCALE GENOMIC DNA]</scope>
    <source>
        <strain evidence="3 4">LX3-4</strain>
    </source>
</reference>
<evidence type="ECO:0000256" key="2">
    <source>
        <dbReference type="SAM" id="Phobius"/>
    </source>
</evidence>
<feature type="transmembrane region" description="Helical" evidence="2">
    <location>
        <begin position="41"/>
        <end position="64"/>
    </location>
</feature>
<keyword evidence="3" id="KW-0223">Dioxygenase</keyword>
<sequence>MATGKSGRTRGTAQERERARLYDARRRFHESLGRRRRRDNVIAGVAGGALILAILGGQIAYYTLGPGAPVPEPAPTSTPTPTTSPAPTVSPSPTVSPTPTPTP</sequence>
<feature type="compositionally biased region" description="Pro residues" evidence="1">
    <location>
        <begin position="68"/>
        <end position="103"/>
    </location>
</feature>
<dbReference type="EMBL" id="JASJND010000003">
    <property type="protein sequence ID" value="MDJ1113762.1"/>
    <property type="molecule type" value="Genomic_DNA"/>
</dbReference>
<dbReference type="GO" id="GO:0051213">
    <property type="term" value="F:dioxygenase activity"/>
    <property type="evidence" value="ECO:0007669"/>
    <property type="project" value="UniProtKB-KW"/>
</dbReference>
<feature type="region of interest" description="Disordered" evidence="1">
    <location>
        <begin position="64"/>
        <end position="103"/>
    </location>
</feature>
<dbReference type="Proteomes" id="UP001321481">
    <property type="component" value="Unassembled WGS sequence"/>
</dbReference>
<keyword evidence="3" id="KW-0560">Oxidoreductase</keyword>